<dbReference type="RefSeq" id="WP_012203863.1">
    <property type="nucleotide sequence ID" value="NZ_JBHSIH010000001.1"/>
</dbReference>
<name>A0ABW5F2Y4_9BURK</name>
<reference evidence="2" key="1">
    <citation type="journal article" date="2019" name="Int. J. Syst. Evol. Microbiol.">
        <title>The Global Catalogue of Microorganisms (GCM) 10K type strain sequencing project: providing services to taxonomists for standard genome sequencing and annotation.</title>
        <authorList>
            <consortium name="The Broad Institute Genomics Platform"/>
            <consortium name="The Broad Institute Genome Sequencing Center for Infectious Disease"/>
            <person name="Wu L."/>
            <person name="Ma J."/>
        </authorList>
    </citation>
    <scope>NUCLEOTIDE SEQUENCE [LARGE SCALE GENOMIC DNA]</scope>
    <source>
        <strain evidence="2">CCUG 62793</strain>
    </source>
</reference>
<dbReference type="Proteomes" id="UP001597287">
    <property type="component" value="Unassembled WGS sequence"/>
</dbReference>
<dbReference type="EMBL" id="JBHUIG010000075">
    <property type="protein sequence ID" value="MFD2323519.1"/>
    <property type="molecule type" value="Genomic_DNA"/>
</dbReference>
<evidence type="ECO:0000313" key="1">
    <source>
        <dbReference type="EMBL" id="MFD2323519.1"/>
    </source>
</evidence>
<keyword evidence="2" id="KW-1185">Reference proteome</keyword>
<organism evidence="1 2">
    <name type="scientific">Delftia deserti</name>
    <dbReference type="NCBI Taxonomy" id="1651218"/>
    <lineage>
        <taxon>Bacteria</taxon>
        <taxon>Pseudomonadati</taxon>
        <taxon>Pseudomonadota</taxon>
        <taxon>Betaproteobacteria</taxon>
        <taxon>Burkholderiales</taxon>
        <taxon>Comamonadaceae</taxon>
        <taxon>Delftia</taxon>
    </lineage>
</organism>
<dbReference type="GeneID" id="24117582"/>
<sequence length="110" mass="12105">MKADQLAEIILRASTRNLDDEVRIVVHNPGKVGPRSSVPLQVAGYGMDWERGTFELIPAMPLTRLTPEDVAAIHKSVSAGSSWHAYQAHKKLHERIQQLEAEIAALKGGQ</sequence>
<proteinExistence type="predicted"/>
<evidence type="ECO:0000313" key="2">
    <source>
        <dbReference type="Proteomes" id="UP001597287"/>
    </source>
</evidence>
<comment type="caution">
    <text evidence="1">The sequence shown here is derived from an EMBL/GenBank/DDBJ whole genome shotgun (WGS) entry which is preliminary data.</text>
</comment>
<protein>
    <submittedName>
        <fullName evidence="1">Uncharacterized protein</fullName>
    </submittedName>
</protein>
<gene>
    <name evidence="1" type="ORF">ACFSPV_33040</name>
</gene>
<accession>A0ABW5F2Y4</accession>